<evidence type="ECO:0000313" key="2">
    <source>
        <dbReference type="Proteomes" id="UP001497444"/>
    </source>
</evidence>
<dbReference type="EMBL" id="OZ020111">
    <property type="protein sequence ID" value="CAK9264256.1"/>
    <property type="molecule type" value="Genomic_DNA"/>
</dbReference>
<gene>
    <name evidence="1" type="ORF">CSSPJE1EN1_LOCUS9734</name>
</gene>
<dbReference type="Proteomes" id="UP001497444">
    <property type="component" value="Chromosome 16"/>
</dbReference>
<name>A0ABP0WDM0_9BRYO</name>
<organism evidence="1 2">
    <name type="scientific">Sphagnum jensenii</name>
    <dbReference type="NCBI Taxonomy" id="128206"/>
    <lineage>
        <taxon>Eukaryota</taxon>
        <taxon>Viridiplantae</taxon>
        <taxon>Streptophyta</taxon>
        <taxon>Embryophyta</taxon>
        <taxon>Bryophyta</taxon>
        <taxon>Sphagnophytina</taxon>
        <taxon>Sphagnopsida</taxon>
        <taxon>Sphagnales</taxon>
        <taxon>Sphagnaceae</taxon>
        <taxon>Sphagnum</taxon>
    </lineage>
</organism>
<sequence length="79" mass="9004">MIAGAAVSDSLHSEVNMPNWVLCAVVAVDKKQEPGLENPTEEIAYFHSSFFLMQQILSHHLNHNREEEQILNLIRIMMS</sequence>
<reference evidence="1" key="1">
    <citation type="submission" date="2024-02" db="EMBL/GenBank/DDBJ databases">
        <authorList>
            <consortium name="ELIXIR-Norway"/>
            <consortium name="Elixir Norway"/>
        </authorList>
    </citation>
    <scope>NUCLEOTIDE SEQUENCE</scope>
</reference>
<keyword evidence="2" id="KW-1185">Reference proteome</keyword>
<accession>A0ABP0WDM0</accession>
<proteinExistence type="predicted"/>
<protein>
    <submittedName>
        <fullName evidence="1">Uncharacterized protein</fullName>
    </submittedName>
</protein>
<evidence type="ECO:0000313" key="1">
    <source>
        <dbReference type="EMBL" id="CAK9264256.1"/>
    </source>
</evidence>